<dbReference type="EMBL" id="ABCS01000008">
    <property type="protein sequence ID" value="EDM80795.1"/>
    <property type="molecule type" value="Genomic_DNA"/>
</dbReference>
<sequence length="479" mass="50002">MRTLANVLEGAVSRAASEVLLESGQPVVYTTSRGSEAESTVLPGSDLFDMIAAAVDDGQQIELAVGNPVEFEIDAGAKWSVLAEPGMEGIRVRAEREAPEGGAAFSLDVPGFDDGESPPKRGGSAAAPGIDFQPFDASLADRPPEAAAPFESGTWALEDDDDFEVGHTGEHQAVSASVSGGLGLGMASESDLGVPDDDDDAPFAPLDNNVPSVGEDLDLGLSNATDGDFGLGAADPFMPPPPQAPPVPTVGGQGGTDGSAGSASSAPVFSAPPRKGGTTPPVKATAPTQRAMDTQAIPDRVTRRDTPVAGSRGSAGPTAVTHRELPAMSRDTETRRELPVRDTSAAEGLTGLAANITEGALVYISESGFGELLAEAFHVPNLVVDDRVSLRDAWARLRTMPVGSIVVLTQEDPSETLDWLLRRLEEGYRVFLETRARTPDGARRILLGVGATDRAERWLESQNELVIEPSQSGPKLRRA</sequence>
<keyword evidence="3" id="KW-1185">Reference proteome</keyword>
<protein>
    <submittedName>
        <fullName evidence="2">Uncharacterized protein</fullName>
    </submittedName>
</protein>
<proteinExistence type="predicted"/>
<feature type="region of interest" description="Disordered" evidence="1">
    <location>
        <begin position="224"/>
        <end position="289"/>
    </location>
</feature>
<dbReference type="Proteomes" id="UP000005801">
    <property type="component" value="Unassembled WGS sequence"/>
</dbReference>
<evidence type="ECO:0000313" key="3">
    <source>
        <dbReference type="Proteomes" id="UP000005801"/>
    </source>
</evidence>
<dbReference type="AlphaFoldDB" id="A6G098"/>
<reference evidence="2 3" key="1">
    <citation type="submission" date="2007-06" db="EMBL/GenBank/DDBJ databases">
        <authorList>
            <person name="Shimkets L."/>
            <person name="Ferriera S."/>
            <person name="Johnson J."/>
            <person name="Kravitz S."/>
            <person name="Beeson K."/>
            <person name="Sutton G."/>
            <person name="Rogers Y.-H."/>
            <person name="Friedman R."/>
            <person name="Frazier M."/>
            <person name="Venter J.C."/>
        </authorList>
    </citation>
    <scope>NUCLEOTIDE SEQUENCE [LARGE SCALE GENOMIC DNA]</scope>
    <source>
        <strain evidence="2 3">SIR-1</strain>
    </source>
</reference>
<dbReference type="STRING" id="391625.PPSIR1_12968"/>
<feature type="compositionally biased region" description="Pro residues" evidence="1">
    <location>
        <begin position="237"/>
        <end position="248"/>
    </location>
</feature>
<organism evidence="2 3">
    <name type="scientific">Plesiocystis pacifica SIR-1</name>
    <dbReference type="NCBI Taxonomy" id="391625"/>
    <lineage>
        <taxon>Bacteria</taxon>
        <taxon>Pseudomonadati</taxon>
        <taxon>Myxococcota</taxon>
        <taxon>Polyangia</taxon>
        <taxon>Nannocystales</taxon>
        <taxon>Nannocystaceae</taxon>
        <taxon>Plesiocystis</taxon>
    </lineage>
</organism>
<accession>A6G098</accession>
<feature type="region of interest" description="Disordered" evidence="1">
    <location>
        <begin position="180"/>
        <end position="203"/>
    </location>
</feature>
<evidence type="ECO:0000313" key="2">
    <source>
        <dbReference type="EMBL" id="EDM80795.1"/>
    </source>
</evidence>
<name>A6G098_9BACT</name>
<dbReference type="RefSeq" id="WP_006970147.1">
    <property type="nucleotide sequence ID" value="NZ_ABCS01000008.1"/>
</dbReference>
<evidence type="ECO:0000256" key="1">
    <source>
        <dbReference type="SAM" id="MobiDB-lite"/>
    </source>
</evidence>
<gene>
    <name evidence="2" type="ORF">PPSIR1_12968</name>
</gene>
<dbReference type="OrthoDB" id="5501309at2"/>
<feature type="region of interest" description="Disordered" evidence="1">
    <location>
        <begin position="102"/>
        <end position="147"/>
    </location>
</feature>
<comment type="caution">
    <text evidence="2">The sequence shown here is derived from an EMBL/GenBank/DDBJ whole genome shotgun (WGS) entry which is preliminary data.</text>
</comment>
<feature type="compositionally biased region" description="Low complexity" evidence="1">
    <location>
        <begin position="259"/>
        <end position="273"/>
    </location>
</feature>